<dbReference type="PRINTS" id="PR01438">
    <property type="entry name" value="UNVRSLSTRESS"/>
</dbReference>
<dbReference type="Pfam" id="PF00582">
    <property type="entry name" value="Usp"/>
    <property type="match status" value="1"/>
</dbReference>
<sequence>MKKIVVALDFSDQTSEILAHAQTFAQIFQSKLWLIHVADPEPEFIGMSTGPQDQRDRLAEIYKNEHHHIQEEAKLLRDQGFETVGLLVQGQTVPALLKEAEKLGADLIIVGSHGRSGLQKFLLGSVSQEILPKAPCPVLVIPPKEELAQ</sequence>
<dbReference type="PIRSF" id="PIRSF006276">
    <property type="entry name" value="UspA"/>
    <property type="match status" value="1"/>
</dbReference>
<dbReference type="Proteomes" id="UP000183940">
    <property type="component" value="Unassembled WGS sequence"/>
</dbReference>
<dbReference type="EMBL" id="MLAW01000031">
    <property type="protein sequence ID" value="OJJ24417.1"/>
    <property type="molecule type" value="Genomic_DNA"/>
</dbReference>
<comment type="subcellular location">
    <subcellularLocation>
        <location evidence="2">Cytoplasm</location>
    </subcellularLocation>
</comment>
<dbReference type="AlphaFoldDB" id="A0A1L9QP96"/>
<dbReference type="InterPro" id="IPR006015">
    <property type="entry name" value="Universal_stress_UspA"/>
</dbReference>
<reference evidence="4" key="1">
    <citation type="submission" date="2016-10" db="EMBL/GenBank/DDBJ databases">
        <title>CRISPR-Cas defence system in Roseofilum reptotaenium: evidence of a bacteriophage-cyanobacterium arms race in the coral black band disease.</title>
        <authorList>
            <person name="Buerger P."/>
            <person name="Wood-Charlson E.M."/>
            <person name="Weynberg K.D."/>
            <person name="Willis B."/>
            <person name="Van Oppen M.J."/>
        </authorList>
    </citation>
    <scope>NUCLEOTIDE SEQUENCE [LARGE SCALE GENOMIC DNA]</scope>
    <source>
        <strain evidence="4">AO1-A</strain>
    </source>
</reference>
<dbReference type="PANTHER" id="PTHR46268:SF6">
    <property type="entry name" value="UNIVERSAL STRESS PROTEIN UP12"/>
    <property type="match status" value="1"/>
</dbReference>
<evidence type="ECO:0000259" key="3">
    <source>
        <dbReference type="Pfam" id="PF00582"/>
    </source>
</evidence>
<keyword evidence="5" id="KW-1185">Reference proteome</keyword>
<evidence type="ECO:0000256" key="2">
    <source>
        <dbReference type="PIRNR" id="PIRNR006276"/>
    </source>
</evidence>
<feature type="domain" description="UspA" evidence="3">
    <location>
        <begin position="1"/>
        <end position="142"/>
    </location>
</feature>
<accession>A0A1L9QP96</accession>
<proteinExistence type="inferred from homology"/>
<dbReference type="Gene3D" id="3.40.50.620">
    <property type="entry name" value="HUPs"/>
    <property type="match status" value="1"/>
</dbReference>
<dbReference type="InterPro" id="IPR014729">
    <property type="entry name" value="Rossmann-like_a/b/a_fold"/>
</dbReference>
<dbReference type="InterPro" id="IPR006016">
    <property type="entry name" value="UspA"/>
</dbReference>
<evidence type="ECO:0000313" key="4">
    <source>
        <dbReference type="EMBL" id="OJJ24417.1"/>
    </source>
</evidence>
<dbReference type="CDD" id="cd00293">
    <property type="entry name" value="USP-like"/>
    <property type="match status" value="1"/>
</dbReference>
<name>A0A1L9QP96_9CYAN</name>
<evidence type="ECO:0000313" key="5">
    <source>
        <dbReference type="Proteomes" id="UP000183940"/>
    </source>
</evidence>
<keyword evidence="2" id="KW-0963">Cytoplasm</keyword>
<dbReference type="SUPFAM" id="SSF52402">
    <property type="entry name" value="Adenine nucleotide alpha hydrolases-like"/>
    <property type="match status" value="1"/>
</dbReference>
<comment type="similarity">
    <text evidence="1 2">Belongs to the universal stress protein A family.</text>
</comment>
<organism evidence="4 5">
    <name type="scientific">Roseofilum reptotaenium AO1-A</name>
    <dbReference type="NCBI Taxonomy" id="1925591"/>
    <lineage>
        <taxon>Bacteria</taxon>
        <taxon>Bacillati</taxon>
        <taxon>Cyanobacteriota</taxon>
        <taxon>Cyanophyceae</taxon>
        <taxon>Desertifilales</taxon>
        <taxon>Desertifilaceae</taxon>
        <taxon>Roseofilum</taxon>
    </lineage>
</organism>
<dbReference type="PANTHER" id="PTHR46268">
    <property type="entry name" value="STRESS RESPONSE PROTEIN NHAX"/>
    <property type="match status" value="1"/>
</dbReference>
<evidence type="ECO:0000256" key="1">
    <source>
        <dbReference type="ARBA" id="ARBA00008791"/>
    </source>
</evidence>
<dbReference type="GO" id="GO:0005737">
    <property type="term" value="C:cytoplasm"/>
    <property type="evidence" value="ECO:0007669"/>
    <property type="project" value="UniProtKB-SubCell"/>
</dbReference>
<gene>
    <name evidence="4" type="ORF">BI308_16535</name>
</gene>
<dbReference type="STRING" id="1925591.BI308_16535"/>
<protein>
    <recommendedName>
        <fullName evidence="2">Universal stress protein</fullName>
    </recommendedName>
</protein>
<comment type="caution">
    <text evidence="4">The sequence shown here is derived from an EMBL/GenBank/DDBJ whole genome shotgun (WGS) entry which is preliminary data.</text>
</comment>